<dbReference type="Pfam" id="PF19786">
    <property type="entry name" value="DUF6270"/>
    <property type="match status" value="1"/>
</dbReference>
<comment type="caution">
    <text evidence="1">The sequence shown here is derived from an EMBL/GenBank/DDBJ whole genome shotgun (WGS) entry which is preliminary data.</text>
</comment>
<accession>A0ABT8ZJ08</accession>
<sequence>MKVAYVGSCYSEEFLKYVLGDIIPSLRYYRVNSVSLMDEKPLDLGDMSGLTPETQRHLSYENRKDFRERMLTVKPDIVIIDFIRDVRCALLTDGEGYLSFPYELIAEEFGNKASFIERFDMIPFGSPEYVRLHRQALDRMCAFLNEELPHSQVLILNFPPTWDYRGKMRTKRDFRTDFMAWSARAPMLELMADYCAAHIHGAKLLRYEGALWSDDLAKYGPASVHYAAACWRLMASRFNVHSLSFASAQPVTVAEVGARLRAAFDACGEEADAAGLHWRALERSGADILTDLMPALLHEMEYRHGMNRRPNVIDAYNGFFWLLGRAPENMETLMAHATEPTLNQLRHRLLQSEEFKMKLAAMMPPEEALQ</sequence>
<gene>
    <name evidence="1" type="ORF">Q4610_00580</name>
</gene>
<dbReference type="EMBL" id="JAUQOM010000001">
    <property type="protein sequence ID" value="MDO7833531.1"/>
    <property type="molecule type" value="Genomic_DNA"/>
</dbReference>
<evidence type="ECO:0000313" key="2">
    <source>
        <dbReference type="Proteomes" id="UP001176471"/>
    </source>
</evidence>
<dbReference type="InterPro" id="IPR046237">
    <property type="entry name" value="DUF6270"/>
</dbReference>
<dbReference type="RefSeq" id="WP_304534082.1">
    <property type="nucleotide sequence ID" value="NZ_JAUQOM010000001.1"/>
</dbReference>
<name>A0ABT8ZJ08_9SPHN</name>
<organism evidence="1 2">
    <name type="scientific">Sphingobium cyanobacteriorum</name>
    <dbReference type="NCBI Taxonomy" id="3063954"/>
    <lineage>
        <taxon>Bacteria</taxon>
        <taxon>Pseudomonadati</taxon>
        <taxon>Pseudomonadota</taxon>
        <taxon>Alphaproteobacteria</taxon>
        <taxon>Sphingomonadales</taxon>
        <taxon>Sphingomonadaceae</taxon>
        <taxon>Sphingobium</taxon>
    </lineage>
</organism>
<reference evidence="1" key="1">
    <citation type="submission" date="2023-07" db="EMBL/GenBank/DDBJ databases">
        <title>Bacterial whole genome sequence for Sphingobium sp. HBC34.</title>
        <authorList>
            <person name="Le V."/>
            <person name="Ko S.-R."/>
            <person name="Ahn C.-Y."/>
            <person name="Oh H.-M."/>
        </authorList>
    </citation>
    <scope>NUCLEOTIDE SEQUENCE</scope>
    <source>
        <strain evidence="1">HBC34</strain>
    </source>
</reference>
<proteinExistence type="predicted"/>
<dbReference type="Proteomes" id="UP001176471">
    <property type="component" value="Unassembled WGS sequence"/>
</dbReference>
<keyword evidence="2" id="KW-1185">Reference proteome</keyword>
<evidence type="ECO:0000313" key="1">
    <source>
        <dbReference type="EMBL" id="MDO7833531.1"/>
    </source>
</evidence>
<protein>
    <submittedName>
        <fullName evidence="1">DUF6270 domain-containing protein</fullName>
    </submittedName>
</protein>